<evidence type="ECO:0000313" key="3">
    <source>
        <dbReference type="EMBL" id="CAF0701735.1"/>
    </source>
</evidence>
<dbReference type="InterPro" id="IPR011051">
    <property type="entry name" value="RmlC_Cupin_sf"/>
</dbReference>
<feature type="region of interest" description="Disordered" evidence="1">
    <location>
        <begin position="82"/>
        <end position="129"/>
    </location>
</feature>
<gene>
    <name evidence="3" type="ORF">MPNT_410008</name>
</gene>
<dbReference type="InterPro" id="IPR013096">
    <property type="entry name" value="Cupin_2"/>
</dbReference>
<dbReference type="EMBL" id="CAJNOB010000036">
    <property type="protein sequence ID" value="CAF0701735.1"/>
    <property type="molecule type" value="Genomic_DNA"/>
</dbReference>
<feature type="domain" description="Cupin type-2" evidence="2">
    <location>
        <begin position="36"/>
        <end position="85"/>
    </location>
</feature>
<protein>
    <recommendedName>
        <fullName evidence="2">Cupin type-2 domain-containing protein</fullName>
    </recommendedName>
</protein>
<feature type="compositionally biased region" description="Low complexity" evidence="1">
    <location>
        <begin position="119"/>
        <end position="129"/>
    </location>
</feature>
<dbReference type="Proteomes" id="UP000663859">
    <property type="component" value="Unassembled WGS sequence"/>
</dbReference>
<dbReference type="SUPFAM" id="SSF51182">
    <property type="entry name" value="RmlC-like cupins"/>
    <property type="match status" value="1"/>
</dbReference>
<dbReference type="InterPro" id="IPR014710">
    <property type="entry name" value="RmlC-like_jellyroll"/>
</dbReference>
<name>A0A8J2BPN4_9BACT</name>
<reference evidence="3" key="1">
    <citation type="submission" date="2021-02" db="EMBL/GenBank/DDBJ databases">
        <authorList>
            <person name="Cremers G."/>
            <person name="Picone N."/>
        </authorList>
    </citation>
    <scope>NUCLEOTIDE SEQUENCE</scope>
    <source>
        <strain evidence="3">PQ17</strain>
    </source>
</reference>
<sequence>MGAAMYPLVRSEAAFRPDRFVGKVLAESERTKVILACFEPGQFIPVHRPGVGLTLVVLEGQGRAVVGDQEHPLTPGAVAFVPAGQAPGRAGRDPAGGAARGHATPNGGRPRRGPGGAAKGPLAVGARST</sequence>
<organism evidence="3 4">
    <name type="scientific">Candidatus Methylacidithermus pantelleriae</name>
    <dbReference type="NCBI Taxonomy" id="2744239"/>
    <lineage>
        <taxon>Bacteria</taxon>
        <taxon>Pseudomonadati</taxon>
        <taxon>Verrucomicrobiota</taxon>
        <taxon>Methylacidiphilae</taxon>
        <taxon>Methylacidiphilales</taxon>
        <taxon>Methylacidiphilaceae</taxon>
        <taxon>Candidatus Methylacidithermus</taxon>
    </lineage>
</organism>
<proteinExistence type="predicted"/>
<dbReference type="Gene3D" id="2.60.120.10">
    <property type="entry name" value="Jelly Rolls"/>
    <property type="match status" value="1"/>
</dbReference>
<feature type="compositionally biased region" description="Low complexity" evidence="1">
    <location>
        <begin position="82"/>
        <end position="108"/>
    </location>
</feature>
<dbReference type="AlphaFoldDB" id="A0A8J2BPN4"/>
<dbReference type="Pfam" id="PF07883">
    <property type="entry name" value="Cupin_2"/>
    <property type="match status" value="1"/>
</dbReference>
<evidence type="ECO:0000256" key="1">
    <source>
        <dbReference type="SAM" id="MobiDB-lite"/>
    </source>
</evidence>
<evidence type="ECO:0000259" key="2">
    <source>
        <dbReference type="Pfam" id="PF07883"/>
    </source>
</evidence>
<keyword evidence="4" id="KW-1185">Reference proteome</keyword>
<evidence type="ECO:0000313" key="4">
    <source>
        <dbReference type="Proteomes" id="UP000663859"/>
    </source>
</evidence>
<comment type="caution">
    <text evidence="3">The sequence shown here is derived from an EMBL/GenBank/DDBJ whole genome shotgun (WGS) entry which is preliminary data.</text>
</comment>
<accession>A0A8J2BPN4</accession>